<gene>
    <name evidence="1" type="ORF">EGM_07058</name>
</gene>
<dbReference type="AlphaFoldDB" id="G7PSH1"/>
<accession>G7PSH1</accession>
<organism>
    <name type="scientific">Macaca fascicularis</name>
    <name type="common">Crab-eating macaque</name>
    <name type="synonym">Cynomolgus monkey</name>
    <dbReference type="NCBI Taxonomy" id="9541"/>
    <lineage>
        <taxon>Eukaryota</taxon>
        <taxon>Metazoa</taxon>
        <taxon>Chordata</taxon>
        <taxon>Craniata</taxon>
        <taxon>Vertebrata</taxon>
        <taxon>Euteleostomi</taxon>
        <taxon>Mammalia</taxon>
        <taxon>Eutheria</taxon>
        <taxon>Euarchontoglires</taxon>
        <taxon>Primates</taxon>
        <taxon>Haplorrhini</taxon>
        <taxon>Catarrhini</taxon>
        <taxon>Cercopithecidae</taxon>
        <taxon>Cercopithecinae</taxon>
        <taxon>Macaca</taxon>
    </lineage>
</organism>
<proteinExistence type="predicted"/>
<name>G7PSH1_MACFA</name>
<evidence type="ECO:0000313" key="1">
    <source>
        <dbReference type="EMBL" id="EHH57437.1"/>
    </source>
</evidence>
<reference evidence="1" key="1">
    <citation type="journal article" date="2011" name="Nat. Biotechnol.">
        <title>Genome sequencing and comparison of two nonhuman primate animal models, the cynomolgus and Chinese rhesus macaques.</title>
        <authorList>
            <person name="Yan G."/>
            <person name="Zhang G."/>
            <person name="Fang X."/>
            <person name="Zhang Y."/>
            <person name="Li C."/>
            <person name="Ling F."/>
            <person name="Cooper D.N."/>
            <person name="Li Q."/>
            <person name="Li Y."/>
            <person name="van Gool A.J."/>
            <person name="Du H."/>
            <person name="Chen J."/>
            <person name="Chen R."/>
            <person name="Zhang P."/>
            <person name="Huang Z."/>
            <person name="Thompson J.R."/>
            <person name="Meng Y."/>
            <person name="Bai Y."/>
            <person name="Wang J."/>
            <person name="Zhuo M."/>
            <person name="Wang T."/>
            <person name="Huang Y."/>
            <person name="Wei L."/>
            <person name="Li J."/>
            <person name="Wang Z."/>
            <person name="Hu H."/>
            <person name="Yang P."/>
            <person name="Le L."/>
            <person name="Stenson P.D."/>
            <person name="Li B."/>
            <person name="Liu X."/>
            <person name="Ball E.V."/>
            <person name="An N."/>
            <person name="Huang Q."/>
            <person name="Zhang Y."/>
            <person name="Fan W."/>
            <person name="Zhang X."/>
            <person name="Li Y."/>
            <person name="Wang W."/>
            <person name="Katze M.G."/>
            <person name="Su B."/>
            <person name="Nielsen R."/>
            <person name="Yang H."/>
            <person name="Wang J."/>
            <person name="Wang X."/>
            <person name="Wang J."/>
        </authorList>
    </citation>
    <scope>NUCLEOTIDE SEQUENCE [LARGE SCALE GENOMIC DNA]</scope>
    <source>
        <strain evidence="1">CE-4</strain>
    </source>
</reference>
<protein>
    <submittedName>
        <fullName evidence="1">Uncharacterized protein</fullName>
    </submittedName>
</protein>
<dbReference type="Proteomes" id="UP000009130">
    <property type="component" value="Chromosome 15"/>
</dbReference>
<dbReference type="EMBL" id="CM001290">
    <property type="protein sequence ID" value="EHH57437.1"/>
    <property type="molecule type" value="Genomic_DNA"/>
</dbReference>
<sequence length="89" mass="9930">MGQGDFVGSLRKKIVWGRWAANVLGTIWKTRNCLGNDRAGQDNVRKKNEQVRDVARVGEESGAPGVAPGTTETPQGFWGRLKKRRMVFM</sequence>